<dbReference type="PROSITE" id="PS00409">
    <property type="entry name" value="PROKAR_NTER_METHYL"/>
    <property type="match status" value="1"/>
</dbReference>
<keyword evidence="1" id="KW-0812">Transmembrane</keyword>
<name>A0A1F7GY84_9BACT</name>
<protein>
    <recommendedName>
        <fullName evidence="4">Prepilin-type N-terminal cleavage/methylation domain-containing protein</fullName>
    </recommendedName>
</protein>
<keyword evidence="1" id="KW-0472">Membrane</keyword>
<dbReference type="NCBIfam" id="TIGR02532">
    <property type="entry name" value="IV_pilin_GFxxxE"/>
    <property type="match status" value="1"/>
</dbReference>
<dbReference type="Proteomes" id="UP000177159">
    <property type="component" value="Unassembled WGS sequence"/>
</dbReference>
<comment type="caution">
    <text evidence="2">The sequence shown here is derived from an EMBL/GenBank/DDBJ whole genome shotgun (WGS) entry which is preliminary data.</text>
</comment>
<proteinExistence type="predicted"/>
<organism evidence="2 3">
    <name type="scientific">Candidatus Roizmanbacteria bacterium RIFCSPHIGHO2_02_FULL_37_24</name>
    <dbReference type="NCBI Taxonomy" id="1802037"/>
    <lineage>
        <taxon>Bacteria</taxon>
        <taxon>Candidatus Roizmaniibacteriota</taxon>
    </lineage>
</organism>
<reference evidence="2 3" key="1">
    <citation type="journal article" date="2016" name="Nat. Commun.">
        <title>Thousands of microbial genomes shed light on interconnected biogeochemical processes in an aquifer system.</title>
        <authorList>
            <person name="Anantharaman K."/>
            <person name="Brown C.T."/>
            <person name="Hug L.A."/>
            <person name="Sharon I."/>
            <person name="Castelle C.J."/>
            <person name="Probst A.J."/>
            <person name="Thomas B.C."/>
            <person name="Singh A."/>
            <person name="Wilkins M.J."/>
            <person name="Karaoz U."/>
            <person name="Brodie E.L."/>
            <person name="Williams K.H."/>
            <person name="Hubbard S.S."/>
            <person name="Banfield J.F."/>
        </authorList>
    </citation>
    <scope>NUCLEOTIDE SEQUENCE [LARGE SCALE GENOMIC DNA]</scope>
</reference>
<sequence length="170" mass="18740">MLRNTKSSQKGFTLVELLIAAGILSILSIVSVRLLWDTLSIRSTQYAIEYSSDDFRKAISTMTLAIQSATTITIPDSATLEISGEPCRTFKYNTTSKSLEQALDDSPTCEPPTSGFTQMTQNEIEITTFDFSPIGERPEIVKIDMEGSFSDSIGTHPFSFYTTVASRITL</sequence>
<keyword evidence="1" id="KW-1133">Transmembrane helix</keyword>
<gene>
    <name evidence="2" type="ORF">A3C24_02825</name>
</gene>
<dbReference type="Pfam" id="PF07963">
    <property type="entry name" value="N_methyl"/>
    <property type="match status" value="1"/>
</dbReference>
<dbReference type="AlphaFoldDB" id="A0A1F7GY84"/>
<dbReference type="EMBL" id="MFZM01000013">
    <property type="protein sequence ID" value="OGK23999.1"/>
    <property type="molecule type" value="Genomic_DNA"/>
</dbReference>
<accession>A0A1F7GY84</accession>
<dbReference type="InterPro" id="IPR012902">
    <property type="entry name" value="N_methyl_site"/>
</dbReference>
<evidence type="ECO:0000313" key="2">
    <source>
        <dbReference type="EMBL" id="OGK23999.1"/>
    </source>
</evidence>
<feature type="transmembrane region" description="Helical" evidence="1">
    <location>
        <begin position="12"/>
        <end position="36"/>
    </location>
</feature>
<evidence type="ECO:0000256" key="1">
    <source>
        <dbReference type="SAM" id="Phobius"/>
    </source>
</evidence>
<evidence type="ECO:0008006" key="4">
    <source>
        <dbReference type="Google" id="ProtNLM"/>
    </source>
</evidence>
<evidence type="ECO:0000313" key="3">
    <source>
        <dbReference type="Proteomes" id="UP000177159"/>
    </source>
</evidence>